<feature type="transmembrane region" description="Helical" evidence="7">
    <location>
        <begin position="416"/>
        <end position="434"/>
    </location>
</feature>
<comment type="subcellular location">
    <subcellularLocation>
        <location evidence="1">Cell membrane</location>
        <topology evidence="1">Multi-pass membrane protein</topology>
    </subcellularLocation>
</comment>
<gene>
    <name evidence="9" type="ORF">PGB27_20180</name>
</gene>
<keyword evidence="6 7" id="KW-0472">Membrane</keyword>
<dbReference type="EMBL" id="JAQZAO010000009">
    <property type="protein sequence ID" value="MDD7967666.1"/>
    <property type="molecule type" value="Genomic_DNA"/>
</dbReference>
<protein>
    <submittedName>
        <fullName evidence="9">MFS transporter</fullName>
    </submittedName>
</protein>
<dbReference type="Proteomes" id="UP001300763">
    <property type="component" value="Unassembled WGS sequence"/>
</dbReference>
<dbReference type="Gene3D" id="1.20.1720.10">
    <property type="entry name" value="Multidrug resistance protein D"/>
    <property type="match status" value="1"/>
</dbReference>
<evidence type="ECO:0000256" key="1">
    <source>
        <dbReference type="ARBA" id="ARBA00004651"/>
    </source>
</evidence>
<evidence type="ECO:0000313" key="10">
    <source>
        <dbReference type="Proteomes" id="UP001300763"/>
    </source>
</evidence>
<feature type="transmembrane region" description="Helical" evidence="7">
    <location>
        <begin position="446"/>
        <end position="469"/>
    </location>
</feature>
<keyword evidence="4 7" id="KW-0812">Transmembrane</keyword>
<proteinExistence type="predicted"/>
<keyword evidence="5 7" id="KW-1133">Transmembrane helix</keyword>
<feature type="transmembrane region" description="Helical" evidence="7">
    <location>
        <begin position="115"/>
        <end position="141"/>
    </location>
</feature>
<dbReference type="InterPro" id="IPR020846">
    <property type="entry name" value="MFS_dom"/>
</dbReference>
<feature type="transmembrane region" description="Helical" evidence="7">
    <location>
        <begin position="279"/>
        <end position="304"/>
    </location>
</feature>
<keyword evidence="3" id="KW-1003">Cell membrane</keyword>
<dbReference type="PANTHER" id="PTHR42718">
    <property type="entry name" value="MAJOR FACILITATOR SUPERFAMILY MULTIDRUG TRANSPORTER MFSC"/>
    <property type="match status" value="1"/>
</dbReference>
<evidence type="ECO:0000256" key="5">
    <source>
        <dbReference type="ARBA" id="ARBA00022989"/>
    </source>
</evidence>
<feature type="transmembrane region" description="Helical" evidence="7">
    <location>
        <begin position="21"/>
        <end position="45"/>
    </location>
</feature>
<feature type="transmembrane region" description="Helical" evidence="7">
    <location>
        <begin position="342"/>
        <end position="363"/>
    </location>
</feature>
<feature type="domain" description="Major facilitator superfamily (MFS) profile" evidence="8">
    <location>
        <begin position="23"/>
        <end position="472"/>
    </location>
</feature>
<evidence type="ECO:0000259" key="8">
    <source>
        <dbReference type="PROSITE" id="PS50850"/>
    </source>
</evidence>
<dbReference type="RefSeq" id="WP_274202200.1">
    <property type="nucleotide sequence ID" value="NZ_JAQZAO010000009.1"/>
</dbReference>
<dbReference type="InterPro" id="IPR004638">
    <property type="entry name" value="EmrB-like"/>
</dbReference>
<reference evidence="9 10" key="1">
    <citation type="submission" date="2023-02" db="EMBL/GenBank/DDBJ databases">
        <title>Genome sequencing required for Actinomycetospora new species description.</title>
        <authorList>
            <person name="Saimee Y."/>
            <person name="Duangmal K."/>
        </authorList>
    </citation>
    <scope>NUCLEOTIDE SEQUENCE [LARGE SCALE GENOMIC DNA]</scope>
    <source>
        <strain evidence="9 10">DW7H6</strain>
    </source>
</reference>
<evidence type="ECO:0000313" key="9">
    <source>
        <dbReference type="EMBL" id="MDD7967666.1"/>
    </source>
</evidence>
<feature type="transmembrane region" description="Helical" evidence="7">
    <location>
        <begin position="57"/>
        <end position="77"/>
    </location>
</feature>
<feature type="transmembrane region" description="Helical" evidence="7">
    <location>
        <begin position="375"/>
        <end position="396"/>
    </location>
</feature>
<comment type="caution">
    <text evidence="9">The sequence shown here is derived from an EMBL/GenBank/DDBJ whole genome shotgun (WGS) entry which is preliminary data.</text>
</comment>
<dbReference type="NCBIfam" id="TIGR00711">
    <property type="entry name" value="efflux_EmrB"/>
    <property type="match status" value="1"/>
</dbReference>
<feature type="transmembrane region" description="Helical" evidence="7">
    <location>
        <begin position="179"/>
        <end position="202"/>
    </location>
</feature>
<accession>A0ABT5SZW6</accession>
<evidence type="ECO:0000256" key="4">
    <source>
        <dbReference type="ARBA" id="ARBA00022692"/>
    </source>
</evidence>
<evidence type="ECO:0000256" key="3">
    <source>
        <dbReference type="ARBA" id="ARBA00022475"/>
    </source>
</evidence>
<dbReference type="SUPFAM" id="SSF103473">
    <property type="entry name" value="MFS general substrate transporter"/>
    <property type="match status" value="1"/>
</dbReference>
<feature type="transmembrane region" description="Helical" evidence="7">
    <location>
        <begin position="239"/>
        <end position="259"/>
    </location>
</feature>
<dbReference type="PROSITE" id="PS50850">
    <property type="entry name" value="MFS"/>
    <property type="match status" value="1"/>
</dbReference>
<dbReference type="InterPro" id="IPR011701">
    <property type="entry name" value="MFS"/>
</dbReference>
<feature type="transmembrane region" description="Helical" evidence="7">
    <location>
        <begin position="214"/>
        <end position="233"/>
    </location>
</feature>
<evidence type="ECO:0000256" key="7">
    <source>
        <dbReference type="SAM" id="Phobius"/>
    </source>
</evidence>
<feature type="transmembrane region" description="Helical" evidence="7">
    <location>
        <begin position="310"/>
        <end position="330"/>
    </location>
</feature>
<dbReference type="Gene3D" id="1.20.1250.20">
    <property type="entry name" value="MFS general substrate transporter like domains"/>
    <property type="match status" value="1"/>
</dbReference>
<sequence length="492" mass="49310">MSAPGGDQEGGDQEGGDPKRWLVLVAMTGSLSMIMLDQTVVSVALPTMGRELSLDPAAQQWVVNAYVLALAALVALGGKAADLLGPRRAFRSGVAVFFLASVGCGLAPAGPAGEAVIIACRTLQGAGAALMVPVSGAIVIAAFGPSERGRAMAIYAGISQVFVALGPLIGGLLTEYVSWRAVFFLNVPVGVATLVLVAIAPVPGERVPGTTVRPLDVVLVVVGLAVTTFAIQGAGAVGLSTPVVALLVVGLATTGWFVVRQLRSPDPLIHVRLFADRGFTGAAVVMGLVQFGLLGLVLYSSIYLQELLGFGPMSAGLAVLPLILPLTLAAQVGGRWYDRAGVRGPVLTGLVLCAVGTVAWLLALPGLDYVLQTPGMALVGVGLGLTLSPTTTDALARVADTERTQASGVVQTVRQLGGTLGIAVIGAVVIAADADLPGRTAAPSGIAAGYGVAAGAFVVAALVGALLLARRAPAPTGTVKLPAGTNPSAGPG</sequence>
<feature type="transmembrane region" description="Helical" evidence="7">
    <location>
        <begin position="89"/>
        <end position="109"/>
    </location>
</feature>
<organism evidence="9 10">
    <name type="scientific">Actinomycetospora lemnae</name>
    <dbReference type="NCBI Taxonomy" id="3019891"/>
    <lineage>
        <taxon>Bacteria</taxon>
        <taxon>Bacillati</taxon>
        <taxon>Actinomycetota</taxon>
        <taxon>Actinomycetes</taxon>
        <taxon>Pseudonocardiales</taxon>
        <taxon>Pseudonocardiaceae</taxon>
        <taxon>Actinomycetospora</taxon>
    </lineage>
</organism>
<evidence type="ECO:0000256" key="2">
    <source>
        <dbReference type="ARBA" id="ARBA00022448"/>
    </source>
</evidence>
<keyword evidence="2" id="KW-0813">Transport</keyword>
<dbReference type="InterPro" id="IPR036259">
    <property type="entry name" value="MFS_trans_sf"/>
</dbReference>
<dbReference type="CDD" id="cd17321">
    <property type="entry name" value="MFS_MMR_MDR_like"/>
    <property type="match status" value="1"/>
</dbReference>
<evidence type="ECO:0000256" key="6">
    <source>
        <dbReference type="ARBA" id="ARBA00023136"/>
    </source>
</evidence>
<name>A0ABT5SZW6_9PSEU</name>
<keyword evidence="10" id="KW-1185">Reference proteome</keyword>
<feature type="transmembrane region" description="Helical" evidence="7">
    <location>
        <begin position="153"/>
        <end position="173"/>
    </location>
</feature>
<dbReference type="PANTHER" id="PTHR42718:SF46">
    <property type="entry name" value="BLR6921 PROTEIN"/>
    <property type="match status" value="1"/>
</dbReference>
<dbReference type="Pfam" id="PF07690">
    <property type="entry name" value="MFS_1"/>
    <property type="match status" value="1"/>
</dbReference>